<dbReference type="Pfam" id="PF08668">
    <property type="entry name" value="HDOD"/>
    <property type="match status" value="1"/>
</dbReference>
<reference evidence="2 3" key="1">
    <citation type="journal article" date="2019" name="Int. J. Syst. Evol. Microbiol.">
        <title>Capsulimonas corticalis gen. nov., sp. nov., an aerobic capsulated bacterium, of a novel bacterial order, Capsulimonadales ord. nov., of the class Armatimonadia of the phylum Armatimonadetes.</title>
        <authorList>
            <person name="Li J."/>
            <person name="Kudo C."/>
            <person name="Tonouchi A."/>
        </authorList>
    </citation>
    <scope>NUCLEOTIDE SEQUENCE [LARGE SCALE GENOMIC DNA]</scope>
    <source>
        <strain evidence="2 3">AX-7</strain>
    </source>
</reference>
<feature type="domain" description="HDOD" evidence="1">
    <location>
        <begin position="31"/>
        <end position="229"/>
    </location>
</feature>
<dbReference type="Proteomes" id="UP000287394">
    <property type="component" value="Chromosome"/>
</dbReference>
<gene>
    <name evidence="2" type="ORF">CCAX7_23650</name>
</gene>
<dbReference type="PANTHER" id="PTHR33525">
    <property type="match status" value="1"/>
</dbReference>
<dbReference type="AlphaFoldDB" id="A0A9N7L4L2"/>
<name>A0A9N7L4L2_9BACT</name>
<dbReference type="PROSITE" id="PS51833">
    <property type="entry name" value="HDOD"/>
    <property type="match status" value="1"/>
</dbReference>
<dbReference type="Gene3D" id="1.10.3210.10">
    <property type="entry name" value="Hypothetical protein af1432"/>
    <property type="match status" value="1"/>
</dbReference>
<accession>A0A9N7L4L2</accession>
<sequence>MCEDLFLATTIETKLKQERLLRIIEDELQDLPPLPAVVVRVMQTINDPTTSASDLNRLISSDQAIASKVLRLVNSSYYGFPRRITTITHAVVILGFNTVRNLVTSLGVFNSFDGDGTPTALDRNAFWAHSIGTAVAASVIAKRKAIPTKLAEEVFVGGLLHDIGKLFLDQYFPDQYAISIKLARAAKISIWDSEKTALGVGHALVGKRIAEKWNLPPSLTSMVTLHHQPAFAKDHFEITAIVHAADRIAHKLKLGFAGDDLVPTLAPEVQQWLALPPATWESIEAETMQKFEDAKEFMKMATGA</sequence>
<proteinExistence type="predicted"/>
<dbReference type="PANTHER" id="PTHR33525:SF3">
    <property type="entry name" value="RIBONUCLEASE Y"/>
    <property type="match status" value="1"/>
</dbReference>
<dbReference type="InterPro" id="IPR006675">
    <property type="entry name" value="HDIG_dom"/>
</dbReference>
<dbReference type="KEGG" id="ccot:CCAX7_23650"/>
<dbReference type="InterPro" id="IPR052340">
    <property type="entry name" value="RNase_Y/CdgJ"/>
</dbReference>
<organism evidence="2 3">
    <name type="scientific">Capsulimonas corticalis</name>
    <dbReference type="NCBI Taxonomy" id="2219043"/>
    <lineage>
        <taxon>Bacteria</taxon>
        <taxon>Bacillati</taxon>
        <taxon>Armatimonadota</taxon>
        <taxon>Armatimonadia</taxon>
        <taxon>Capsulimonadales</taxon>
        <taxon>Capsulimonadaceae</taxon>
        <taxon>Capsulimonas</taxon>
    </lineage>
</organism>
<evidence type="ECO:0000259" key="1">
    <source>
        <dbReference type="PROSITE" id="PS51833"/>
    </source>
</evidence>
<dbReference type="InterPro" id="IPR003607">
    <property type="entry name" value="HD/PDEase_dom"/>
</dbReference>
<evidence type="ECO:0000313" key="2">
    <source>
        <dbReference type="EMBL" id="BDI30314.1"/>
    </source>
</evidence>
<dbReference type="EMBL" id="AP025739">
    <property type="protein sequence ID" value="BDI30314.1"/>
    <property type="molecule type" value="Genomic_DNA"/>
</dbReference>
<keyword evidence="3" id="KW-1185">Reference proteome</keyword>
<dbReference type="InterPro" id="IPR013976">
    <property type="entry name" value="HDOD"/>
</dbReference>
<dbReference type="CDD" id="cd00077">
    <property type="entry name" value="HDc"/>
    <property type="match status" value="1"/>
</dbReference>
<dbReference type="SMART" id="SM00471">
    <property type="entry name" value="HDc"/>
    <property type="match status" value="1"/>
</dbReference>
<protein>
    <submittedName>
        <fullName evidence="2">Phosphohydrolase</fullName>
    </submittedName>
</protein>
<dbReference type="SUPFAM" id="SSF109604">
    <property type="entry name" value="HD-domain/PDEase-like"/>
    <property type="match status" value="1"/>
</dbReference>
<dbReference type="NCBIfam" id="TIGR00277">
    <property type="entry name" value="HDIG"/>
    <property type="match status" value="1"/>
</dbReference>
<evidence type="ECO:0000313" key="3">
    <source>
        <dbReference type="Proteomes" id="UP000287394"/>
    </source>
</evidence>